<accession>A0ACA9MJA4</accession>
<comment type="caution">
    <text evidence="1">The sequence shown here is derived from an EMBL/GenBank/DDBJ whole genome shotgun (WGS) entry which is preliminary data.</text>
</comment>
<protein>
    <submittedName>
        <fullName evidence="1">34149_t:CDS:1</fullName>
    </submittedName>
</protein>
<keyword evidence="2" id="KW-1185">Reference proteome</keyword>
<dbReference type="Proteomes" id="UP000789920">
    <property type="component" value="Unassembled WGS sequence"/>
</dbReference>
<reference evidence="1" key="1">
    <citation type="submission" date="2021-06" db="EMBL/GenBank/DDBJ databases">
        <authorList>
            <person name="Kallberg Y."/>
            <person name="Tangrot J."/>
            <person name="Rosling A."/>
        </authorList>
    </citation>
    <scope>NUCLEOTIDE SEQUENCE</scope>
    <source>
        <strain evidence="1">MA461A</strain>
    </source>
</reference>
<dbReference type="EMBL" id="CAJVQC010008287">
    <property type="protein sequence ID" value="CAG8590653.1"/>
    <property type="molecule type" value="Genomic_DNA"/>
</dbReference>
<sequence length="99" mass="11352">MEDENSQLFSSSQLLNESFANSIKPKNRSWVWKYFEINEVVETTHISFKYGICNVNDKLGKRCNIRLKVSGGSVSNLISHLLNSHGITQDRSEQDDMDK</sequence>
<organism evidence="1 2">
    <name type="scientific">Racocetra persica</name>
    <dbReference type="NCBI Taxonomy" id="160502"/>
    <lineage>
        <taxon>Eukaryota</taxon>
        <taxon>Fungi</taxon>
        <taxon>Fungi incertae sedis</taxon>
        <taxon>Mucoromycota</taxon>
        <taxon>Glomeromycotina</taxon>
        <taxon>Glomeromycetes</taxon>
        <taxon>Diversisporales</taxon>
        <taxon>Gigasporaceae</taxon>
        <taxon>Racocetra</taxon>
    </lineage>
</organism>
<evidence type="ECO:0000313" key="2">
    <source>
        <dbReference type="Proteomes" id="UP000789920"/>
    </source>
</evidence>
<evidence type="ECO:0000313" key="1">
    <source>
        <dbReference type="EMBL" id="CAG8590653.1"/>
    </source>
</evidence>
<name>A0ACA9MJA4_9GLOM</name>
<gene>
    <name evidence="1" type="ORF">RPERSI_LOCUS5522</name>
</gene>
<proteinExistence type="predicted"/>